<evidence type="ECO:0000313" key="3">
    <source>
        <dbReference type="EMBL" id="KAF4459594.1"/>
    </source>
</evidence>
<accession>A0A8H4L1P1</accession>
<feature type="region of interest" description="Disordered" evidence="1">
    <location>
        <begin position="253"/>
        <end position="291"/>
    </location>
</feature>
<dbReference type="EMBL" id="JAADYS010002138">
    <property type="protein sequence ID" value="KAF4459594.1"/>
    <property type="molecule type" value="Genomic_DNA"/>
</dbReference>
<dbReference type="AlphaFoldDB" id="A0A8H4L1P1"/>
<evidence type="ECO:0000256" key="1">
    <source>
        <dbReference type="SAM" id="MobiDB-lite"/>
    </source>
</evidence>
<protein>
    <submittedName>
        <fullName evidence="3">Uncharacterized protein</fullName>
    </submittedName>
</protein>
<feature type="region of interest" description="Disordered" evidence="1">
    <location>
        <begin position="139"/>
        <end position="239"/>
    </location>
</feature>
<proteinExistence type="predicted"/>
<feature type="compositionally biased region" description="Polar residues" evidence="1">
    <location>
        <begin position="172"/>
        <end position="186"/>
    </location>
</feature>
<reference evidence="3 4" key="1">
    <citation type="submission" date="2020-01" db="EMBL/GenBank/DDBJ databases">
        <title>Identification and distribution of gene clusters putatively required for synthesis of sphingolipid metabolism inhibitors in phylogenetically diverse species of the filamentous fungus Fusarium.</title>
        <authorList>
            <person name="Kim H.-S."/>
            <person name="Busman M."/>
            <person name="Brown D.W."/>
            <person name="Divon H."/>
            <person name="Uhlig S."/>
            <person name="Proctor R.H."/>
        </authorList>
    </citation>
    <scope>NUCLEOTIDE SEQUENCE [LARGE SCALE GENOMIC DNA]</scope>
    <source>
        <strain evidence="3 4">NRRL 20459</strain>
    </source>
</reference>
<organism evidence="3 4">
    <name type="scientific">Fusarium albosuccineum</name>
    <dbReference type="NCBI Taxonomy" id="1237068"/>
    <lineage>
        <taxon>Eukaryota</taxon>
        <taxon>Fungi</taxon>
        <taxon>Dikarya</taxon>
        <taxon>Ascomycota</taxon>
        <taxon>Pezizomycotina</taxon>
        <taxon>Sordariomycetes</taxon>
        <taxon>Hypocreomycetidae</taxon>
        <taxon>Hypocreales</taxon>
        <taxon>Nectriaceae</taxon>
        <taxon>Fusarium</taxon>
        <taxon>Fusarium decemcellulare species complex</taxon>
    </lineage>
</organism>
<keyword evidence="2" id="KW-0732">Signal</keyword>
<feature type="chain" id="PRO_5034627046" evidence="2">
    <location>
        <begin position="28"/>
        <end position="361"/>
    </location>
</feature>
<evidence type="ECO:0000313" key="4">
    <source>
        <dbReference type="Proteomes" id="UP000554235"/>
    </source>
</evidence>
<feature type="compositionally biased region" description="Polar residues" evidence="1">
    <location>
        <begin position="258"/>
        <end position="276"/>
    </location>
</feature>
<sequence length="361" mass="39061">MTHRLRAGDNSWAFMLVVIKWAVICRTDDRRPLKQVEKDVLRWTGCDFPLDPPTKPFADHHDDNRKALVEQGGWATPESDPLAAIATKTTAQSMDPSTTAGNYCVSIRDLTSIIKGLDSINTRGVTVSCEVHFQAMEAMSGQPAWRRRNQQTESSGISAASSTPIEALEKVPNTTIGDGPSSSSRIAPTDNIDDESDIVGSDQDRGSENLLLSPARDKDQEEDGENVNGGGGHSDENRANEGVMVDGRVQQVPRPKAMSSQQDLDGSGLQLSSGQTKVEAGAQASKHRQDQQAMRSDACGQATLIGCSTWKSPFDPTQLLLKHGAFVGNIPPTVEQRPRSPGSSKHHLLLTYANELRNAPT</sequence>
<name>A0A8H4L1P1_9HYPO</name>
<evidence type="ECO:0000256" key="2">
    <source>
        <dbReference type="SAM" id="SignalP"/>
    </source>
</evidence>
<keyword evidence="4" id="KW-1185">Reference proteome</keyword>
<dbReference type="OrthoDB" id="5105828at2759"/>
<gene>
    <name evidence="3" type="ORF">FALBO_13649</name>
</gene>
<comment type="caution">
    <text evidence="3">The sequence shown here is derived from an EMBL/GenBank/DDBJ whole genome shotgun (WGS) entry which is preliminary data.</text>
</comment>
<feature type="signal peptide" evidence="2">
    <location>
        <begin position="1"/>
        <end position="27"/>
    </location>
</feature>
<dbReference type="Proteomes" id="UP000554235">
    <property type="component" value="Unassembled WGS sequence"/>
</dbReference>
<feature type="compositionally biased region" description="Polar residues" evidence="1">
    <location>
        <begin position="151"/>
        <end position="164"/>
    </location>
</feature>